<keyword evidence="5 6" id="KW-0472">Membrane</keyword>
<feature type="transmembrane region" description="Helical" evidence="6">
    <location>
        <begin position="31"/>
        <end position="51"/>
    </location>
</feature>
<name>A0ABS0HR21_9HYPH</name>
<proteinExistence type="inferred from homology"/>
<evidence type="ECO:0000259" key="7">
    <source>
        <dbReference type="Pfam" id="PF04138"/>
    </source>
</evidence>
<dbReference type="InterPro" id="IPR007267">
    <property type="entry name" value="GtrA_DPMS_TM"/>
</dbReference>
<evidence type="ECO:0000256" key="1">
    <source>
        <dbReference type="ARBA" id="ARBA00004141"/>
    </source>
</evidence>
<evidence type="ECO:0000256" key="5">
    <source>
        <dbReference type="ARBA" id="ARBA00023136"/>
    </source>
</evidence>
<organism evidence="8 9">
    <name type="scientific">Microvirga terrestris</name>
    <dbReference type="NCBI Taxonomy" id="2791024"/>
    <lineage>
        <taxon>Bacteria</taxon>
        <taxon>Pseudomonadati</taxon>
        <taxon>Pseudomonadota</taxon>
        <taxon>Alphaproteobacteria</taxon>
        <taxon>Hyphomicrobiales</taxon>
        <taxon>Methylobacteriaceae</taxon>
        <taxon>Microvirga</taxon>
    </lineage>
</organism>
<dbReference type="InterPro" id="IPR051401">
    <property type="entry name" value="GtrA_CellWall_Glycosyl"/>
</dbReference>
<evidence type="ECO:0000313" key="9">
    <source>
        <dbReference type="Proteomes" id="UP000611708"/>
    </source>
</evidence>
<dbReference type="PANTHER" id="PTHR38459:SF1">
    <property type="entry name" value="PROPHAGE BACTOPRENOL-LINKED GLUCOSE TRANSLOCASE HOMOLOG"/>
    <property type="match status" value="1"/>
</dbReference>
<dbReference type="Pfam" id="PF04138">
    <property type="entry name" value="GtrA_DPMS_TM"/>
    <property type="match status" value="1"/>
</dbReference>
<protein>
    <submittedName>
        <fullName evidence="8">GtrA family protein</fullName>
    </submittedName>
</protein>
<feature type="domain" description="GtrA/DPMS transmembrane" evidence="7">
    <location>
        <begin position="5"/>
        <end position="126"/>
    </location>
</feature>
<evidence type="ECO:0000313" key="8">
    <source>
        <dbReference type="EMBL" id="MBF9195918.1"/>
    </source>
</evidence>
<keyword evidence="3 6" id="KW-0812">Transmembrane</keyword>
<feature type="transmembrane region" description="Helical" evidence="6">
    <location>
        <begin position="71"/>
        <end position="95"/>
    </location>
</feature>
<comment type="subcellular location">
    <subcellularLocation>
        <location evidence="1">Membrane</location>
        <topology evidence="1">Multi-pass membrane protein</topology>
    </subcellularLocation>
</comment>
<dbReference type="NCBIfam" id="NF037976">
    <property type="entry name" value="gtrA_1"/>
    <property type="match status" value="1"/>
</dbReference>
<dbReference type="RefSeq" id="WP_196263311.1">
    <property type="nucleotide sequence ID" value="NZ_JADQDN010000003.1"/>
</dbReference>
<keyword evidence="4 6" id="KW-1133">Transmembrane helix</keyword>
<evidence type="ECO:0000256" key="3">
    <source>
        <dbReference type="ARBA" id="ARBA00022692"/>
    </source>
</evidence>
<dbReference type="EMBL" id="JADQDN010000003">
    <property type="protein sequence ID" value="MBF9195918.1"/>
    <property type="molecule type" value="Genomic_DNA"/>
</dbReference>
<sequence>MMFVRYVLFATVATLINLAIQEIVVQMAPVAPITLSILMGTAAGCVLKYVLDKKWVFDDDYGGHRQEAQKVTLYGAFSVLTTLVFWGFEVAFWMIWQTDLAKYPGAILGLAIGYAAKFILDRTFVFKERQA</sequence>
<dbReference type="Proteomes" id="UP000611708">
    <property type="component" value="Unassembled WGS sequence"/>
</dbReference>
<gene>
    <name evidence="8" type="ORF">I2H36_07705</name>
</gene>
<evidence type="ECO:0000256" key="2">
    <source>
        <dbReference type="ARBA" id="ARBA00009399"/>
    </source>
</evidence>
<reference evidence="8 9" key="1">
    <citation type="submission" date="2020-11" db="EMBL/GenBank/DDBJ databases">
        <authorList>
            <person name="Kim M.K."/>
        </authorList>
    </citation>
    <scope>NUCLEOTIDE SEQUENCE [LARGE SCALE GENOMIC DNA]</scope>
    <source>
        <strain evidence="8 9">BT290</strain>
    </source>
</reference>
<dbReference type="PANTHER" id="PTHR38459">
    <property type="entry name" value="PROPHAGE BACTOPRENOL-LINKED GLUCOSE TRANSLOCASE HOMOLOG"/>
    <property type="match status" value="1"/>
</dbReference>
<accession>A0ABS0HR21</accession>
<feature type="transmembrane region" description="Helical" evidence="6">
    <location>
        <begin position="101"/>
        <end position="120"/>
    </location>
</feature>
<evidence type="ECO:0000256" key="4">
    <source>
        <dbReference type="ARBA" id="ARBA00022989"/>
    </source>
</evidence>
<comment type="similarity">
    <text evidence="2">Belongs to the GtrA family.</text>
</comment>
<keyword evidence="9" id="KW-1185">Reference proteome</keyword>
<evidence type="ECO:0000256" key="6">
    <source>
        <dbReference type="SAM" id="Phobius"/>
    </source>
</evidence>
<comment type="caution">
    <text evidence="8">The sequence shown here is derived from an EMBL/GenBank/DDBJ whole genome shotgun (WGS) entry which is preliminary data.</text>
</comment>